<keyword evidence="2" id="KW-1185">Reference proteome</keyword>
<sequence>MLPLNPQTVYESCTFSGFWGARALLAAFDFGLFASQSSLHAEHKNIDLATAPIFILMTDNGRTEIQRPETKTQLLEMVFLNRKGDSVATSTILHRSNR</sequence>
<gene>
    <name evidence="1" type="ORF">TNCV_4416481</name>
</gene>
<comment type="caution">
    <text evidence="1">The sequence shown here is derived from an EMBL/GenBank/DDBJ whole genome shotgun (WGS) entry which is preliminary data.</text>
</comment>
<dbReference type="AlphaFoldDB" id="A0A8X6SCN2"/>
<evidence type="ECO:0000313" key="1">
    <source>
        <dbReference type="EMBL" id="GFY04563.1"/>
    </source>
</evidence>
<name>A0A8X6SCN2_TRICX</name>
<organism evidence="1 2">
    <name type="scientific">Trichonephila clavipes</name>
    <name type="common">Golden silk orbweaver</name>
    <name type="synonym">Nephila clavipes</name>
    <dbReference type="NCBI Taxonomy" id="2585209"/>
    <lineage>
        <taxon>Eukaryota</taxon>
        <taxon>Metazoa</taxon>
        <taxon>Ecdysozoa</taxon>
        <taxon>Arthropoda</taxon>
        <taxon>Chelicerata</taxon>
        <taxon>Arachnida</taxon>
        <taxon>Araneae</taxon>
        <taxon>Araneomorphae</taxon>
        <taxon>Entelegynae</taxon>
        <taxon>Araneoidea</taxon>
        <taxon>Nephilidae</taxon>
        <taxon>Trichonephila</taxon>
    </lineage>
</organism>
<proteinExistence type="predicted"/>
<evidence type="ECO:0000313" key="2">
    <source>
        <dbReference type="Proteomes" id="UP000887159"/>
    </source>
</evidence>
<protein>
    <submittedName>
        <fullName evidence="1">Uncharacterized protein</fullName>
    </submittedName>
</protein>
<dbReference type="Proteomes" id="UP000887159">
    <property type="component" value="Unassembled WGS sequence"/>
</dbReference>
<reference evidence="1" key="1">
    <citation type="submission" date="2020-08" db="EMBL/GenBank/DDBJ databases">
        <title>Multicomponent nature underlies the extraordinary mechanical properties of spider dragline silk.</title>
        <authorList>
            <person name="Kono N."/>
            <person name="Nakamura H."/>
            <person name="Mori M."/>
            <person name="Yoshida Y."/>
            <person name="Ohtoshi R."/>
            <person name="Malay A.D."/>
            <person name="Moran D.A.P."/>
            <person name="Tomita M."/>
            <person name="Numata K."/>
            <person name="Arakawa K."/>
        </authorList>
    </citation>
    <scope>NUCLEOTIDE SEQUENCE</scope>
</reference>
<accession>A0A8X6SCN2</accession>
<dbReference type="EMBL" id="BMAU01021244">
    <property type="protein sequence ID" value="GFY04563.1"/>
    <property type="molecule type" value="Genomic_DNA"/>
</dbReference>